<dbReference type="GO" id="GO:0003725">
    <property type="term" value="F:double-stranded RNA binding"/>
    <property type="evidence" value="ECO:0007669"/>
    <property type="project" value="TreeGrafter"/>
</dbReference>
<dbReference type="SMART" id="SM00535">
    <property type="entry name" value="RIBOc"/>
    <property type="match status" value="1"/>
</dbReference>
<evidence type="ECO:0000256" key="3">
    <source>
        <dbReference type="ARBA" id="ARBA00022759"/>
    </source>
</evidence>
<evidence type="ECO:0000259" key="7">
    <source>
        <dbReference type="PROSITE" id="PS50142"/>
    </source>
</evidence>
<dbReference type="PROSITE" id="PS50142">
    <property type="entry name" value="RNASE_3_2"/>
    <property type="match status" value="1"/>
</dbReference>
<dbReference type="Pfam" id="PF00035">
    <property type="entry name" value="dsrm"/>
    <property type="match status" value="1"/>
</dbReference>
<dbReference type="InterPro" id="IPR036389">
    <property type="entry name" value="RNase_III_sf"/>
</dbReference>
<dbReference type="InterPro" id="IPR011907">
    <property type="entry name" value="RNase_III"/>
</dbReference>
<dbReference type="PANTHER" id="PTHR11207:SF0">
    <property type="entry name" value="RIBONUCLEASE 3"/>
    <property type="match status" value="1"/>
</dbReference>
<evidence type="ECO:0000259" key="6">
    <source>
        <dbReference type="PROSITE" id="PS50137"/>
    </source>
</evidence>
<dbReference type="CDD" id="cd10845">
    <property type="entry name" value="DSRM_RNAse_III_family"/>
    <property type="match status" value="1"/>
</dbReference>
<dbReference type="GO" id="GO:0006364">
    <property type="term" value="P:rRNA processing"/>
    <property type="evidence" value="ECO:0007669"/>
    <property type="project" value="InterPro"/>
</dbReference>
<dbReference type="EMBL" id="VSSQ01000001">
    <property type="protein sequence ID" value="MPL54673.1"/>
    <property type="molecule type" value="Genomic_DNA"/>
</dbReference>
<dbReference type="PROSITE" id="PS50137">
    <property type="entry name" value="DS_RBD"/>
    <property type="match status" value="1"/>
</dbReference>
<protein>
    <submittedName>
        <fullName evidence="8">Ribonuclease 3</fullName>
        <ecNumber evidence="8">3.1.26.3</ecNumber>
    </submittedName>
</protein>
<dbReference type="InterPro" id="IPR014720">
    <property type="entry name" value="dsRBD_dom"/>
</dbReference>
<dbReference type="SUPFAM" id="SSF69065">
    <property type="entry name" value="RNase III domain-like"/>
    <property type="match status" value="1"/>
</dbReference>
<dbReference type="SMART" id="SM00358">
    <property type="entry name" value="DSRM"/>
    <property type="match status" value="1"/>
</dbReference>
<evidence type="ECO:0000256" key="4">
    <source>
        <dbReference type="ARBA" id="ARBA00022801"/>
    </source>
</evidence>
<dbReference type="SUPFAM" id="SSF54768">
    <property type="entry name" value="dsRNA-binding domain-like"/>
    <property type="match status" value="1"/>
</dbReference>
<feature type="domain" description="DRBM" evidence="6">
    <location>
        <begin position="183"/>
        <end position="251"/>
    </location>
</feature>
<comment type="caution">
    <text evidence="8">The sequence shown here is derived from an EMBL/GenBank/DDBJ whole genome shotgun (WGS) entry which is preliminary data.</text>
</comment>
<evidence type="ECO:0000256" key="1">
    <source>
        <dbReference type="ARBA" id="ARBA00010183"/>
    </source>
</evidence>
<dbReference type="NCBIfam" id="TIGR02191">
    <property type="entry name" value="RNaseIII"/>
    <property type="match status" value="1"/>
</dbReference>
<dbReference type="Pfam" id="PF00636">
    <property type="entry name" value="Ribonuclease_3"/>
    <property type="match status" value="1"/>
</dbReference>
<reference evidence="8" key="1">
    <citation type="submission" date="2019-08" db="EMBL/GenBank/DDBJ databases">
        <authorList>
            <person name="Kucharzyk K."/>
            <person name="Murdoch R.W."/>
            <person name="Higgins S."/>
            <person name="Loffler F."/>
        </authorList>
    </citation>
    <scope>NUCLEOTIDE SEQUENCE</scope>
</reference>
<keyword evidence="3" id="KW-0255">Endonuclease</keyword>
<accession>A0A644SIZ6</accession>
<comment type="similarity">
    <text evidence="1">Belongs to the ribonuclease III family.</text>
</comment>
<dbReference type="PROSITE" id="PS00517">
    <property type="entry name" value="RNASE_3_1"/>
    <property type="match status" value="1"/>
</dbReference>
<sequence>MRSIQEIIMGLKNSLQKFLLKRPFKKKTEKEKLLSARVSKIIGQNVKNLDYYHEAFSLKIPNKTTGAKNYERLEFLGDAVLGSIISCYLYKNYPVANEGFLTQMKSKIVNRKNLNSLGEKLKLTDFIQNGGNGNLGENISGNLFEAFIGALYLDTNYETCEKIVLEKLFTDKHIEKLENKIVSYKGLLLEWSQKKKVTIKYEITEETLPNKNLLFKSCIYLNNVKISSATETSKKKAEEKAAQRAFYSLNKKEHIVEKQKNIS</sequence>
<evidence type="ECO:0000256" key="2">
    <source>
        <dbReference type="ARBA" id="ARBA00022722"/>
    </source>
</evidence>
<keyword evidence="2" id="KW-0540">Nuclease</keyword>
<proteinExistence type="inferred from homology"/>
<dbReference type="GO" id="GO:0010468">
    <property type="term" value="P:regulation of gene expression"/>
    <property type="evidence" value="ECO:0007669"/>
    <property type="project" value="TreeGrafter"/>
</dbReference>
<keyword evidence="5" id="KW-0694">RNA-binding</keyword>
<evidence type="ECO:0000313" key="8">
    <source>
        <dbReference type="EMBL" id="MPL54673.1"/>
    </source>
</evidence>
<feature type="domain" description="RNase III" evidence="7">
    <location>
        <begin position="35"/>
        <end position="156"/>
    </location>
</feature>
<evidence type="ECO:0000256" key="5">
    <source>
        <dbReference type="ARBA" id="ARBA00022884"/>
    </source>
</evidence>
<dbReference type="PANTHER" id="PTHR11207">
    <property type="entry name" value="RIBONUCLEASE III"/>
    <property type="match status" value="1"/>
</dbReference>
<organism evidence="8">
    <name type="scientific">bioreactor metagenome</name>
    <dbReference type="NCBI Taxonomy" id="1076179"/>
    <lineage>
        <taxon>unclassified sequences</taxon>
        <taxon>metagenomes</taxon>
        <taxon>ecological metagenomes</taxon>
    </lineage>
</organism>
<dbReference type="Gene3D" id="3.30.160.20">
    <property type="match status" value="1"/>
</dbReference>
<dbReference type="EC" id="3.1.26.3" evidence="8"/>
<keyword evidence="4 8" id="KW-0378">Hydrolase</keyword>
<dbReference type="InterPro" id="IPR000999">
    <property type="entry name" value="RNase_III_dom"/>
</dbReference>
<name>A0A644SIZ6_9ZZZZ</name>
<gene>
    <name evidence="8" type="primary">rnc_1</name>
    <name evidence="8" type="ORF">SDC9_00139</name>
</gene>
<dbReference type="Gene3D" id="1.10.1520.10">
    <property type="entry name" value="Ribonuclease III domain"/>
    <property type="match status" value="1"/>
</dbReference>
<dbReference type="GO" id="GO:0004525">
    <property type="term" value="F:ribonuclease III activity"/>
    <property type="evidence" value="ECO:0007669"/>
    <property type="project" value="UniProtKB-EC"/>
</dbReference>
<dbReference type="AlphaFoldDB" id="A0A644SIZ6"/>
<dbReference type="CDD" id="cd00593">
    <property type="entry name" value="RIBOc"/>
    <property type="match status" value="1"/>
</dbReference>
<dbReference type="HAMAP" id="MF_00104">
    <property type="entry name" value="RNase_III"/>
    <property type="match status" value="1"/>
</dbReference>